<evidence type="ECO:0000256" key="8">
    <source>
        <dbReference type="SAM" id="MobiDB-lite"/>
    </source>
</evidence>
<dbReference type="PANTHER" id="PTHR38039:SF1">
    <property type="entry name" value="TOXIN YOEB"/>
    <property type="match status" value="1"/>
</dbReference>
<evidence type="ECO:0000256" key="2">
    <source>
        <dbReference type="ARBA" id="ARBA00022649"/>
    </source>
</evidence>
<dbReference type="GO" id="GO:0045892">
    <property type="term" value="P:negative regulation of DNA-templated transcription"/>
    <property type="evidence" value="ECO:0007669"/>
    <property type="project" value="TreeGrafter"/>
</dbReference>
<gene>
    <name evidence="9" type="ORF">IAA63_05035</name>
</gene>
<evidence type="ECO:0000256" key="3">
    <source>
        <dbReference type="ARBA" id="ARBA00022722"/>
    </source>
</evidence>
<dbReference type="PANTHER" id="PTHR38039">
    <property type="entry name" value="TOXIN YOEB"/>
    <property type="match status" value="1"/>
</dbReference>
<accession>A0A9D1NUT2</accession>
<evidence type="ECO:0000256" key="1">
    <source>
        <dbReference type="ARBA" id="ARBA00008172"/>
    </source>
</evidence>
<keyword evidence="2" id="KW-1277">Toxin-antitoxin system</keyword>
<name>A0A9D1NUT2_9FIRM</name>
<reference evidence="9" key="2">
    <citation type="journal article" date="2021" name="PeerJ">
        <title>Extensive microbial diversity within the chicken gut microbiome revealed by metagenomics and culture.</title>
        <authorList>
            <person name="Gilroy R."/>
            <person name="Ravi A."/>
            <person name="Getino M."/>
            <person name="Pursley I."/>
            <person name="Horton D.L."/>
            <person name="Alikhan N.F."/>
            <person name="Baker D."/>
            <person name="Gharbi K."/>
            <person name="Hall N."/>
            <person name="Watson M."/>
            <person name="Adriaenssens E.M."/>
            <person name="Foster-Nyarko E."/>
            <person name="Jarju S."/>
            <person name="Secka A."/>
            <person name="Antonio M."/>
            <person name="Oren A."/>
            <person name="Chaudhuri R.R."/>
            <person name="La Ragione R."/>
            <person name="Hildebrand F."/>
            <person name="Pallen M.J."/>
        </authorList>
    </citation>
    <scope>NUCLEOTIDE SEQUENCE</scope>
    <source>
        <strain evidence="9">ChiBcec2-4451</strain>
    </source>
</reference>
<sequence length="61" mass="7027">MNRLLKEIQRTPFGGAGKPEPLKGGLKDTWSRRINEKDRLVYKIEDNAILILQCRGHYSDS</sequence>
<organism evidence="9 10">
    <name type="scientific">Candidatus Pullilachnospira stercoravium</name>
    <dbReference type="NCBI Taxonomy" id="2840913"/>
    <lineage>
        <taxon>Bacteria</taxon>
        <taxon>Bacillati</taxon>
        <taxon>Bacillota</taxon>
        <taxon>Clostridia</taxon>
        <taxon>Lachnospirales</taxon>
        <taxon>Lachnospiraceae</taxon>
        <taxon>Lachnospiraceae incertae sedis</taxon>
        <taxon>Candidatus Pullilachnospira</taxon>
    </lineage>
</organism>
<evidence type="ECO:0000256" key="5">
    <source>
        <dbReference type="ARBA" id="ARBA00022801"/>
    </source>
</evidence>
<dbReference type="InterPro" id="IPR035093">
    <property type="entry name" value="RelE/ParE_toxin_dom_sf"/>
</dbReference>
<dbReference type="GO" id="GO:0004519">
    <property type="term" value="F:endonuclease activity"/>
    <property type="evidence" value="ECO:0007669"/>
    <property type="project" value="UniProtKB-KW"/>
</dbReference>
<evidence type="ECO:0000256" key="4">
    <source>
        <dbReference type="ARBA" id="ARBA00022759"/>
    </source>
</evidence>
<dbReference type="GO" id="GO:0006401">
    <property type="term" value="P:RNA catabolic process"/>
    <property type="evidence" value="ECO:0007669"/>
    <property type="project" value="InterPro"/>
</dbReference>
<dbReference type="Proteomes" id="UP000886723">
    <property type="component" value="Unassembled WGS sequence"/>
</dbReference>
<keyword evidence="5" id="KW-0378">Hydrolase</keyword>
<dbReference type="InterPro" id="IPR009614">
    <property type="entry name" value="YoeB_toxin"/>
</dbReference>
<keyword evidence="4" id="KW-0255">Endonuclease</keyword>
<dbReference type="NCBIfam" id="TIGR02116">
    <property type="entry name" value="toxin_Txe_YoeB"/>
    <property type="match status" value="1"/>
</dbReference>
<evidence type="ECO:0000256" key="6">
    <source>
        <dbReference type="ARBA" id="ARBA00030388"/>
    </source>
</evidence>
<dbReference type="Gene3D" id="3.30.2310.20">
    <property type="entry name" value="RelE-like"/>
    <property type="match status" value="1"/>
</dbReference>
<keyword evidence="3" id="KW-0540">Nuclease</keyword>
<evidence type="ECO:0000313" key="10">
    <source>
        <dbReference type="Proteomes" id="UP000886723"/>
    </source>
</evidence>
<dbReference type="SUPFAM" id="SSF143011">
    <property type="entry name" value="RelE-like"/>
    <property type="match status" value="1"/>
</dbReference>
<dbReference type="GO" id="GO:0016787">
    <property type="term" value="F:hydrolase activity"/>
    <property type="evidence" value="ECO:0007669"/>
    <property type="project" value="UniProtKB-KW"/>
</dbReference>
<comment type="caution">
    <text evidence="9">The sequence shown here is derived from an EMBL/GenBank/DDBJ whole genome shotgun (WGS) entry which is preliminary data.</text>
</comment>
<reference evidence="9" key="1">
    <citation type="submission" date="2020-10" db="EMBL/GenBank/DDBJ databases">
        <authorList>
            <person name="Gilroy R."/>
        </authorList>
    </citation>
    <scope>NUCLEOTIDE SEQUENCE</scope>
    <source>
        <strain evidence="9">ChiBcec2-4451</strain>
    </source>
</reference>
<protein>
    <recommendedName>
        <fullName evidence="7">Endoribonuclease YoeB</fullName>
    </recommendedName>
    <alternativeName>
        <fullName evidence="6">Putative mRNA interferase YoeB</fullName>
    </alternativeName>
</protein>
<evidence type="ECO:0000313" key="9">
    <source>
        <dbReference type="EMBL" id="HIV12489.1"/>
    </source>
</evidence>
<proteinExistence type="inferred from homology"/>
<dbReference type="Pfam" id="PF06769">
    <property type="entry name" value="YoeB_toxin"/>
    <property type="match status" value="1"/>
</dbReference>
<evidence type="ECO:0000256" key="7">
    <source>
        <dbReference type="ARBA" id="ARBA00050056"/>
    </source>
</evidence>
<dbReference type="AlphaFoldDB" id="A0A9D1NUT2"/>
<comment type="similarity">
    <text evidence="1">Belongs to the YoeB family.</text>
</comment>
<feature type="region of interest" description="Disordered" evidence="8">
    <location>
        <begin position="1"/>
        <end position="27"/>
    </location>
</feature>
<dbReference type="EMBL" id="DVON01000107">
    <property type="protein sequence ID" value="HIV12489.1"/>
    <property type="molecule type" value="Genomic_DNA"/>
</dbReference>